<sequence>MSLQEVECDPISERLKGESLDYNNSEEWLRVYSRKTKRNLKGRQPVKHSCVIQKRIDSLDFLNDDSLETVLRRFNGMRSSFLFSKHNKSFLEGLIKSIKQAFEIISDRRVGPSEIDVICLGLGNPAVHLSSLRQLVVLDLLLQSDPRMKRSHTHLYDPVFKSVARNLIRKLGMQILQNNKEGCYKLVPDRFYFIMLPHCSPALLNNLLCTNWSPSILSRVVLFCNGWKEVHQELIASGESDSLRISKELAYITALESVVQIPGREYYLLWSSGNKFEEYRDFEGMRVHCFSPREMSNLPKHIWNMPHSEETVVGTPCSNPSLQNSSFYSDLIDANTVPSFVDSITNDRV</sequence>
<gene>
    <name evidence="3" type="ORF">MN116_004720</name>
</gene>
<evidence type="ECO:0000259" key="2">
    <source>
        <dbReference type="Pfam" id="PF07985"/>
    </source>
</evidence>
<dbReference type="EMBL" id="JALJAT010000003">
    <property type="protein sequence ID" value="KAK4471277.1"/>
    <property type="molecule type" value="Genomic_DNA"/>
</dbReference>
<dbReference type="Pfam" id="PF07985">
    <property type="entry name" value="SRR1"/>
    <property type="match status" value="1"/>
</dbReference>
<dbReference type="AlphaFoldDB" id="A0AAE1ZDF7"/>
<organism evidence="3 4">
    <name type="scientific">Schistosoma mekongi</name>
    <name type="common">Parasitic worm</name>
    <dbReference type="NCBI Taxonomy" id="38744"/>
    <lineage>
        <taxon>Eukaryota</taxon>
        <taxon>Metazoa</taxon>
        <taxon>Spiralia</taxon>
        <taxon>Lophotrochozoa</taxon>
        <taxon>Platyhelminthes</taxon>
        <taxon>Trematoda</taxon>
        <taxon>Digenea</taxon>
        <taxon>Strigeidida</taxon>
        <taxon>Schistosomatoidea</taxon>
        <taxon>Schistosomatidae</taxon>
        <taxon>Schistosoma</taxon>
    </lineage>
</organism>
<comment type="caution">
    <text evidence="3">The sequence shown here is derived from an EMBL/GenBank/DDBJ whole genome shotgun (WGS) entry which is preliminary data.</text>
</comment>
<evidence type="ECO:0000313" key="3">
    <source>
        <dbReference type="EMBL" id="KAK4471277.1"/>
    </source>
</evidence>
<keyword evidence="4" id="KW-1185">Reference proteome</keyword>
<dbReference type="InterPro" id="IPR040044">
    <property type="entry name" value="SRR1L"/>
</dbReference>
<dbReference type="InterPro" id="IPR012942">
    <property type="entry name" value="SRR1-like"/>
</dbReference>
<proteinExistence type="inferred from homology"/>
<reference evidence="3" key="1">
    <citation type="submission" date="2022-04" db="EMBL/GenBank/DDBJ databases">
        <authorList>
            <person name="Xu L."/>
            <person name="Lv Z."/>
        </authorList>
    </citation>
    <scope>NUCLEOTIDE SEQUENCE</scope>
    <source>
        <strain evidence="3">LV_2022a</strain>
    </source>
</reference>
<dbReference type="GO" id="GO:0005634">
    <property type="term" value="C:nucleus"/>
    <property type="evidence" value="ECO:0007669"/>
    <property type="project" value="TreeGrafter"/>
</dbReference>
<accession>A0AAE1ZDF7</accession>
<reference evidence="3" key="2">
    <citation type="journal article" date="2023" name="Infect Dis Poverty">
        <title>Chromosome-scale genome of the human blood fluke Schistosoma mekongi and its implications for public health.</title>
        <authorList>
            <person name="Zhou M."/>
            <person name="Xu L."/>
            <person name="Xu D."/>
            <person name="Chen W."/>
            <person name="Khan J."/>
            <person name="Hu Y."/>
            <person name="Huang H."/>
            <person name="Wei H."/>
            <person name="Zhang Y."/>
            <person name="Chusongsang P."/>
            <person name="Tanasarnprasert K."/>
            <person name="Hu X."/>
            <person name="Limpanont Y."/>
            <person name="Lv Z."/>
        </authorList>
    </citation>
    <scope>NUCLEOTIDE SEQUENCE</scope>
    <source>
        <strain evidence="3">LV_2022a</strain>
    </source>
</reference>
<dbReference type="PANTHER" id="PTHR28626:SF3">
    <property type="entry name" value="SRR1-LIKE PROTEIN"/>
    <property type="match status" value="1"/>
</dbReference>
<protein>
    <recommendedName>
        <fullName evidence="2">SRR1-like domain-containing protein</fullName>
    </recommendedName>
</protein>
<name>A0AAE1ZDF7_SCHME</name>
<dbReference type="Proteomes" id="UP001292079">
    <property type="component" value="Unassembled WGS sequence"/>
</dbReference>
<comment type="similarity">
    <text evidence="1">Belongs to the SRR1 family.</text>
</comment>
<dbReference type="GO" id="GO:0005737">
    <property type="term" value="C:cytoplasm"/>
    <property type="evidence" value="ECO:0007669"/>
    <property type="project" value="TreeGrafter"/>
</dbReference>
<evidence type="ECO:0000256" key="1">
    <source>
        <dbReference type="ARBA" id="ARBA00009856"/>
    </source>
</evidence>
<feature type="domain" description="SRR1-like" evidence="2">
    <location>
        <begin position="116"/>
        <end position="288"/>
    </location>
</feature>
<evidence type="ECO:0000313" key="4">
    <source>
        <dbReference type="Proteomes" id="UP001292079"/>
    </source>
</evidence>
<dbReference type="PANTHER" id="PTHR28626">
    <property type="entry name" value="SRR1-LIKE PROTEIN"/>
    <property type="match status" value="1"/>
</dbReference>